<name>A0AAE8SFR5_9HYPO</name>
<dbReference type="AlphaFoldDB" id="A0AAE8SFR5"/>
<dbReference type="EMBL" id="ONZP01000107">
    <property type="protein sequence ID" value="SPJ73876.1"/>
    <property type="molecule type" value="Genomic_DNA"/>
</dbReference>
<keyword evidence="2" id="KW-0472">Membrane</keyword>
<accession>A0AAE8SFR5</accession>
<gene>
    <name evidence="4" type="ORF">FTOL_03606</name>
</gene>
<keyword evidence="3" id="KW-0732">Signal</keyword>
<feature type="chain" id="PRO_5041911877" evidence="3">
    <location>
        <begin position="20"/>
        <end position="291"/>
    </location>
</feature>
<organism evidence="4 5">
    <name type="scientific">Fusarium torulosum</name>
    <dbReference type="NCBI Taxonomy" id="33205"/>
    <lineage>
        <taxon>Eukaryota</taxon>
        <taxon>Fungi</taxon>
        <taxon>Dikarya</taxon>
        <taxon>Ascomycota</taxon>
        <taxon>Pezizomycotina</taxon>
        <taxon>Sordariomycetes</taxon>
        <taxon>Hypocreomycetidae</taxon>
        <taxon>Hypocreales</taxon>
        <taxon>Nectriaceae</taxon>
        <taxon>Fusarium</taxon>
    </lineage>
</organism>
<keyword evidence="5" id="KW-1185">Reference proteome</keyword>
<proteinExistence type="predicted"/>
<reference evidence="4" key="1">
    <citation type="submission" date="2018-03" db="EMBL/GenBank/DDBJ databases">
        <authorList>
            <person name="Guldener U."/>
        </authorList>
    </citation>
    <scope>NUCLEOTIDE SEQUENCE</scope>
</reference>
<dbReference type="Proteomes" id="UP001187734">
    <property type="component" value="Unassembled WGS sequence"/>
</dbReference>
<feature type="compositionally biased region" description="Low complexity" evidence="1">
    <location>
        <begin position="75"/>
        <end position="93"/>
    </location>
</feature>
<comment type="caution">
    <text evidence="4">The sequence shown here is derived from an EMBL/GenBank/DDBJ whole genome shotgun (WGS) entry which is preliminary data.</text>
</comment>
<protein>
    <submittedName>
        <fullName evidence="4">Uncharacterized protein</fullName>
    </submittedName>
</protein>
<feature type="compositionally biased region" description="Low complexity" evidence="1">
    <location>
        <begin position="133"/>
        <end position="161"/>
    </location>
</feature>
<feature type="compositionally biased region" description="Basic and acidic residues" evidence="1">
    <location>
        <begin position="94"/>
        <end position="107"/>
    </location>
</feature>
<keyword evidence="2" id="KW-1133">Transmembrane helix</keyword>
<feature type="signal peptide" evidence="3">
    <location>
        <begin position="1"/>
        <end position="19"/>
    </location>
</feature>
<feature type="transmembrane region" description="Helical" evidence="2">
    <location>
        <begin position="234"/>
        <end position="256"/>
    </location>
</feature>
<keyword evidence="2" id="KW-0812">Transmembrane</keyword>
<evidence type="ECO:0000256" key="3">
    <source>
        <dbReference type="SAM" id="SignalP"/>
    </source>
</evidence>
<evidence type="ECO:0000313" key="4">
    <source>
        <dbReference type="EMBL" id="SPJ73876.1"/>
    </source>
</evidence>
<evidence type="ECO:0000256" key="2">
    <source>
        <dbReference type="SAM" id="Phobius"/>
    </source>
</evidence>
<feature type="compositionally biased region" description="Low complexity" evidence="1">
    <location>
        <begin position="108"/>
        <end position="117"/>
    </location>
</feature>
<sequence>MHCISTVIVLALAVLHVAGRKLDDVPQDPSLVDQPTAIIHSFGYSKDARDPNEDARGKIPFVERWRQWVRRQDTTETSGDQTTTEGKSETQQTTEKEQTTTEDKTTTTDEPQSTTEKPTTEKSTIEPSSTQKPSSTQEPSSTAQSTSTETSTDPTSTTSSTLASTKVGASCYSTTVSTTVVCSITTDGRTESASCITNRMTSSTCAPGLFCQIHPDSGATVCMEQHNEIGTEGIVVAAFFGACIAGCMAVLVGMCLRDKRAQKKFETLKRAKTLRTARREDRANLMARPVV</sequence>
<evidence type="ECO:0000313" key="5">
    <source>
        <dbReference type="Proteomes" id="UP001187734"/>
    </source>
</evidence>
<feature type="region of interest" description="Disordered" evidence="1">
    <location>
        <begin position="70"/>
        <end position="161"/>
    </location>
</feature>
<evidence type="ECO:0000256" key="1">
    <source>
        <dbReference type="SAM" id="MobiDB-lite"/>
    </source>
</evidence>